<reference evidence="12 13" key="1">
    <citation type="submission" date="2011-10" db="EMBL/GenBank/DDBJ databases">
        <title>The Noncontiguous Finished genome of Thermanaerovibrio velox DSM 12556.</title>
        <authorList>
            <consortium name="US DOE Joint Genome Institute (JGI-PGF)"/>
            <person name="Lucas S."/>
            <person name="Copeland A."/>
            <person name="Lapidus A."/>
            <person name="Glavina del Rio T."/>
            <person name="Dalin E."/>
            <person name="Tice H."/>
            <person name="Bruce D."/>
            <person name="Goodwin L."/>
            <person name="Pitluck S."/>
            <person name="Peters L."/>
            <person name="Mikhailova N."/>
            <person name="Teshima H."/>
            <person name="Kyrpides N."/>
            <person name="Mavromatis K."/>
            <person name="Ivanova N."/>
            <person name="Markowitz V."/>
            <person name="Cheng J.-F."/>
            <person name="Hugenholtz P."/>
            <person name="Woyke T."/>
            <person name="Wu D."/>
            <person name="Spring S."/>
            <person name="Brambilla E.-M."/>
            <person name="Klenk H.-P."/>
            <person name="Eisen J.A."/>
        </authorList>
    </citation>
    <scope>NUCLEOTIDE SEQUENCE [LARGE SCALE GENOMIC DNA]</scope>
    <source>
        <strain evidence="12 13">DSM 12556</strain>
    </source>
</reference>
<keyword evidence="3 9" id="KW-0698">rRNA processing</keyword>
<dbReference type="InterPro" id="IPR014720">
    <property type="entry name" value="dsRBD_dom"/>
</dbReference>
<keyword evidence="9" id="KW-0699">rRNA-binding</keyword>
<dbReference type="PANTHER" id="PTHR11207">
    <property type="entry name" value="RIBONUCLEASE III"/>
    <property type="match status" value="1"/>
</dbReference>
<keyword evidence="9" id="KW-0460">Magnesium</keyword>
<feature type="binding site" evidence="9">
    <location>
        <position position="51"/>
    </location>
    <ligand>
        <name>Mg(2+)</name>
        <dbReference type="ChEBI" id="CHEBI:18420"/>
    </ligand>
</feature>
<keyword evidence="7 9" id="KW-0378">Hydrolase</keyword>
<keyword evidence="5 9" id="KW-0540">Nuclease</keyword>
<dbReference type="PANTHER" id="PTHR11207:SF0">
    <property type="entry name" value="RIBONUCLEASE 3"/>
    <property type="match status" value="1"/>
</dbReference>
<feature type="active site" evidence="9">
    <location>
        <position position="55"/>
    </location>
</feature>
<keyword evidence="6 9" id="KW-0255">Endonuclease</keyword>
<keyword evidence="9" id="KW-0963">Cytoplasm</keyword>
<dbReference type="EC" id="3.1.26.3" evidence="9"/>
<keyword evidence="13" id="KW-1185">Reference proteome</keyword>
<dbReference type="eggNOG" id="COG0571">
    <property type="taxonomic scope" value="Bacteria"/>
</dbReference>
<dbReference type="PROSITE" id="PS50137">
    <property type="entry name" value="DS_RBD"/>
    <property type="match status" value="1"/>
</dbReference>
<feature type="binding site" evidence="9">
    <location>
        <position position="124"/>
    </location>
    <ligand>
        <name>Mg(2+)</name>
        <dbReference type="ChEBI" id="CHEBI:18420"/>
    </ligand>
</feature>
<dbReference type="PROSITE" id="PS00517">
    <property type="entry name" value="RNASE_3_1"/>
    <property type="match status" value="1"/>
</dbReference>
<name>H0US24_9BACT</name>
<dbReference type="Proteomes" id="UP000005730">
    <property type="component" value="Chromosome"/>
</dbReference>
<dbReference type="AlphaFoldDB" id="H0US24"/>
<comment type="subcellular location">
    <subcellularLocation>
        <location evidence="9">Cytoplasm</location>
    </subcellularLocation>
</comment>
<feature type="domain" description="RNase III" evidence="11">
    <location>
        <begin position="11"/>
        <end position="135"/>
    </location>
</feature>
<evidence type="ECO:0000256" key="4">
    <source>
        <dbReference type="ARBA" id="ARBA00022664"/>
    </source>
</evidence>
<comment type="catalytic activity">
    <reaction evidence="1 9">
        <text>Endonucleolytic cleavage to 5'-phosphomonoester.</text>
        <dbReference type="EC" id="3.1.26.3"/>
    </reaction>
</comment>
<keyword evidence="4 9" id="KW-0507">mRNA processing</keyword>
<dbReference type="GO" id="GO:0010468">
    <property type="term" value="P:regulation of gene expression"/>
    <property type="evidence" value="ECO:0007669"/>
    <property type="project" value="TreeGrafter"/>
</dbReference>
<dbReference type="GO" id="GO:0046872">
    <property type="term" value="F:metal ion binding"/>
    <property type="evidence" value="ECO:0007669"/>
    <property type="project" value="UniProtKB-KW"/>
</dbReference>
<evidence type="ECO:0000256" key="8">
    <source>
        <dbReference type="ARBA" id="ARBA00022884"/>
    </source>
</evidence>
<dbReference type="InterPro" id="IPR000999">
    <property type="entry name" value="RNase_III_dom"/>
</dbReference>
<dbReference type="Gene3D" id="1.10.1520.10">
    <property type="entry name" value="Ribonuclease III domain"/>
    <property type="match status" value="1"/>
</dbReference>
<feature type="binding site" evidence="9">
    <location>
        <position position="121"/>
    </location>
    <ligand>
        <name>Mg(2+)</name>
        <dbReference type="ChEBI" id="CHEBI:18420"/>
    </ligand>
</feature>
<dbReference type="SMART" id="SM00535">
    <property type="entry name" value="RIBOc"/>
    <property type="match status" value="1"/>
</dbReference>
<gene>
    <name evidence="9" type="primary">rnc</name>
    <name evidence="12" type="ORF">TheveDRAFT_0983</name>
</gene>
<dbReference type="InterPro" id="IPR036389">
    <property type="entry name" value="RNase_III_sf"/>
</dbReference>
<dbReference type="Pfam" id="PF14622">
    <property type="entry name" value="Ribonucleas_3_3"/>
    <property type="match status" value="1"/>
</dbReference>
<dbReference type="GO" id="GO:0003725">
    <property type="term" value="F:double-stranded RNA binding"/>
    <property type="evidence" value="ECO:0007669"/>
    <property type="project" value="TreeGrafter"/>
</dbReference>
<dbReference type="GO" id="GO:0019843">
    <property type="term" value="F:rRNA binding"/>
    <property type="evidence" value="ECO:0007669"/>
    <property type="project" value="UniProtKB-KW"/>
</dbReference>
<evidence type="ECO:0000313" key="12">
    <source>
        <dbReference type="EMBL" id="EHM10113.1"/>
    </source>
</evidence>
<accession>H0US24</accession>
<evidence type="ECO:0000256" key="3">
    <source>
        <dbReference type="ARBA" id="ARBA00022552"/>
    </source>
</evidence>
<dbReference type="OrthoDB" id="9805026at2"/>
<comment type="cofactor">
    <cofactor evidence="9">
        <name>Mg(2+)</name>
        <dbReference type="ChEBI" id="CHEBI:18420"/>
    </cofactor>
</comment>
<evidence type="ECO:0000256" key="5">
    <source>
        <dbReference type="ARBA" id="ARBA00022722"/>
    </source>
</evidence>
<evidence type="ECO:0000259" key="11">
    <source>
        <dbReference type="PROSITE" id="PS50142"/>
    </source>
</evidence>
<dbReference type="SMART" id="SM00358">
    <property type="entry name" value="DSRM"/>
    <property type="match status" value="1"/>
</dbReference>
<feature type="active site" evidence="9">
    <location>
        <position position="124"/>
    </location>
</feature>
<evidence type="ECO:0000256" key="2">
    <source>
        <dbReference type="ARBA" id="ARBA00010183"/>
    </source>
</evidence>
<dbReference type="GO" id="GO:0005737">
    <property type="term" value="C:cytoplasm"/>
    <property type="evidence" value="ECO:0007669"/>
    <property type="project" value="UniProtKB-SubCell"/>
</dbReference>
<evidence type="ECO:0000256" key="1">
    <source>
        <dbReference type="ARBA" id="ARBA00000109"/>
    </source>
</evidence>
<dbReference type="RefSeq" id="WP_006583607.1">
    <property type="nucleotide sequence ID" value="NZ_CM001377.1"/>
</dbReference>
<dbReference type="NCBIfam" id="TIGR02191">
    <property type="entry name" value="RNaseIII"/>
    <property type="match status" value="1"/>
</dbReference>
<evidence type="ECO:0000256" key="9">
    <source>
        <dbReference type="HAMAP-Rule" id="MF_00104"/>
    </source>
</evidence>
<keyword evidence="9" id="KW-0819">tRNA processing</keyword>
<dbReference type="HOGENOM" id="CLU_000907_1_3_0"/>
<dbReference type="EMBL" id="CM001377">
    <property type="protein sequence ID" value="EHM10113.1"/>
    <property type="molecule type" value="Genomic_DNA"/>
</dbReference>
<proteinExistence type="inferred from homology"/>
<comment type="subunit">
    <text evidence="9">Homodimer.</text>
</comment>
<evidence type="ECO:0000256" key="6">
    <source>
        <dbReference type="ARBA" id="ARBA00022759"/>
    </source>
</evidence>
<dbReference type="SUPFAM" id="SSF69065">
    <property type="entry name" value="RNase III domain-like"/>
    <property type="match status" value="1"/>
</dbReference>
<dbReference type="CDD" id="cd10845">
    <property type="entry name" value="DSRM_RNAse_III_family"/>
    <property type="match status" value="1"/>
</dbReference>
<keyword evidence="8 9" id="KW-0694">RNA-binding</keyword>
<protein>
    <recommendedName>
        <fullName evidence="9">Ribonuclease 3</fullName>
        <ecNumber evidence="9">3.1.26.3</ecNumber>
    </recommendedName>
    <alternativeName>
        <fullName evidence="9">Ribonuclease III</fullName>
        <shortName evidence="9">RNase III</shortName>
    </alternativeName>
</protein>
<comment type="function">
    <text evidence="9">Digests double-stranded RNA. Involved in the processing of primary rRNA transcript to yield the immediate precursors to the large and small rRNAs (23S and 16S). Processes some mRNAs, and tRNAs when they are encoded in the rRNA operon. Processes pre-crRNA and tracrRNA of type II CRISPR loci if present in the organism.</text>
</comment>
<sequence>MADSQDLERSIEALQKAVGYRFSDTQLLIEALTHSSFANESGLSYCNERLEFLGDSVIGLCVAEELFIRYPSEREGRLTKMRARVVCCEALANAARTAGLADHLRLGKALKNGATDSILADAFEALLGAVYLDGGIERAMEVVLKFISLDVDVDACDPKSALQERLQHQGLGAPKYKLERTSGPPHDATFWVSVWCGGRLLGRGRGKTRKEAEALAASEALSKLSEK</sequence>
<dbReference type="PROSITE" id="PS50142">
    <property type="entry name" value="RNASE_3_2"/>
    <property type="match status" value="1"/>
</dbReference>
<feature type="domain" description="DRBM" evidence="10">
    <location>
        <begin position="157"/>
        <end position="226"/>
    </location>
</feature>
<evidence type="ECO:0000313" key="13">
    <source>
        <dbReference type="Proteomes" id="UP000005730"/>
    </source>
</evidence>
<comment type="similarity">
    <text evidence="2">Belongs to the ribonuclease III family.</text>
</comment>
<dbReference type="Gene3D" id="3.30.160.20">
    <property type="match status" value="1"/>
</dbReference>
<dbReference type="GO" id="GO:0008033">
    <property type="term" value="P:tRNA processing"/>
    <property type="evidence" value="ECO:0007669"/>
    <property type="project" value="UniProtKB-KW"/>
</dbReference>
<dbReference type="FunFam" id="1.10.1520.10:FF:000001">
    <property type="entry name" value="Ribonuclease 3"/>
    <property type="match status" value="1"/>
</dbReference>
<dbReference type="CDD" id="cd00593">
    <property type="entry name" value="RIBOc"/>
    <property type="match status" value="1"/>
</dbReference>
<dbReference type="GO" id="GO:0006397">
    <property type="term" value="P:mRNA processing"/>
    <property type="evidence" value="ECO:0007669"/>
    <property type="project" value="UniProtKB-UniRule"/>
</dbReference>
<dbReference type="InterPro" id="IPR011907">
    <property type="entry name" value="RNase_III"/>
</dbReference>
<dbReference type="GO" id="GO:0006364">
    <property type="term" value="P:rRNA processing"/>
    <property type="evidence" value="ECO:0007669"/>
    <property type="project" value="UniProtKB-UniRule"/>
</dbReference>
<dbReference type="Pfam" id="PF00035">
    <property type="entry name" value="dsrm"/>
    <property type="match status" value="1"/>
</dbReference>
<keyword evidence="9" id="KW-0479">Metal-binding</keyword>
<evidence type="ECO:0000256" key="7">
    <source>
        <dbReference type="ARBA" id="ARBA00022801"/>
    </source>
</evidence>
<dbReference type="GO" id="GO:0004525">
    <property type="term" value="F:ribonuclease III activity"/>
    <property type="evidence" value="ECO:0007669"/>
    <property type="project" value="UniProtKB-UniRule"/>
</dbReference>
<dbReference type="SUPFAM" id="SSF54768">
    <property type="entry name" value="dsRNA-binding domain-like"/>
    <property type="match status" value="1"/>
</dbReference>
<dbReference type="STRING" id="926567.TheveDRAFT_0983"/>
<evidence type="ECO:0000259" key="10">
    <source>
        <dbReference type="PROSITE" id="PS50137"/>
    </source>
</evidence>
<organism evidence="12 13">
    <name type="scientific">Thermanaerovibrio velox DSM 12556</name>
    <dbReference type="NCBI Taxonomy" id="926567"/>
    <lineage>
        <taxon>Bacteria</taxon>
        <taxon>Thermotogati</taxon>
        <taxon>Synergistota</taxon>
        <taxon>Synergistia</taxon>
        <taxon>Synergistales</taxon>
        <taxon>Synergistaceae</taxon>
        <taxon>Thermanaerovibrio</taxon>
    </lineage>
</organism>
<dbReference type="HAMAP" id="MF_00104">
    <property type="entry name" value="RNase_III"/>
    <property type="match status" value="1"/>
</dbReference>